<name>A0A4V2F0D1_9BURK</name>
<feature type="chain" id="PRO_5030104700" evidence="8">
    <location>
        <begin position="23"/>
        <end position="498"/>
    </location>
</feature>
<evidence type="ECO:0000259" key="10">
    <source>
        <dbReference type="Pfam" id="PF24575"/>
    </source>
</evidence>
<dbReference type="InterPro" id="IPR011990">
    <property type="entry name" value="TPR-like_helical_dom_sf"/>
</dbReference>
<dbReference type="GO" id="GO:0009279">
    <property type="term" value="C:cell outer membrane"/>
    <property type="evidence" value="ECO:0007669"/>
    <property type="project" value="UniProtKB-SubCell"/>
</dbReference>
<comment type="caution">
    <text evidence="11">The sequence shown here is derived from an EMBL/GenBank/DDBJ whole genome shotgun (WGS) entry which is preliminary data.</text>
</comment>
<evidence type="ECO:0000256" key="7">
    <source>
        <dbReference type="ARBA" id="ARBA00023609"/>
    </source>
</evidence>
<keyword evidence="2" id="KW-1134">Transmembrane beta strand</keyword>
<evidence type="ECO:0000256" key="6">
    <source>
        <dbReference type="ARBA" id="ARBA00023237"/>
    </source>
</evidence>
<feature type="domain" description="Surface lipoprotein assembly modifier C-terminal" evidence="9">
    <location>
        <begin position="194"/>
        <end position="498"/>
    </location>
</feature>
<evidence type="ECO:0000256" key="4">
    <source>
        <dbReference type="ARBA" id="ARBA00022729"/>
    </source>
</evidence>
<evidence type="ECO:0000259" key="9">
    <source>
        <dbReference type="Pfam" id="PF04575"/>
    </source>
</evidence>
<dbReference type="EMBL" id="SGWZ01000003">
    <property type="protein sequence ID" value="RZS69570.1"/>
    <property type="molecule type" value="Genomic_DNA"/>
</dbReference>
<evidence type="ECO:0000256" key="2">
    <source>
        <dbReference type="ARBA" id="ARBA00022452"/>
    </source>
</evidence>
<protein>
    <submittedName>
        <fullName evidence="11">Tetratricopeptide repeat protein</fullName>
    </submittedName>
</protein>
<dbReference type="Gene3D" id="1.25.40.10">
    <property type="entry name" value="Tetratricopeptide repeat domain"/>
    <property type="match status" value="1"/>
</dbReference>
<keyword evidence="3" id="KW-0812">Transmembrane</keyword>
<evidence type="ECO:0000313" key="11">
    <source>
        <dbReference type="EMBL" id="RZS69570.1"/>
    </source>
</evidence>
<feature type="domain" description="Surface lipoprotein assembly modifier N-terminal TPR repeats region" evidence="10">
    <location>
        <begin position="68"/>
        <end position="165"/>
    </location>
</feature>
<dbReference type="InterPro" id="IPR057556">
    <property type="entry name" value="TPR_Slam"/>
</dbReference>
<feature type="signal peptide" evidence="8">
    <location>
        <begin position="1"/>
        <end position="22"/>
    </location>
</feature>
<dbReference type="RefSeq" id="WP_130487196.1">
    <property type="nucleotide sequence ID" value="NZ_CBCSEB010000023.1"/>
</dbReference>
<dbReference type="AlphaFoldDB" id="A0A4V2F0D1"/>
<comment type="subcellular location">
    <subcellularLocation>
        <location evidence="1">Cell outer membrane</location>
        <topology evidence="1">Multi-pass membrane protein</topology>
    </subcellularLocation>
</comment>
<evidence type="ECO:0000256" key="5">
    <source>
        <dbReference type="ARBA" id="ARBA00023136"/>
    </source>
</evidence>
<keyword evidence="4 8" id="KW-0732">Signal</keyword>
<dbReference type="Pfam" id="PF04575">
    <property type="entry name" value="SlipAM"/>
    <property type="match status" value="1"/>
</dbReference>
<dbReference type="InterPro" id="IPR007655">
    <property type="entry name" value="Slam_C"/>
</dbReference>
<dbReference type="Proteomes" id="UP000292039">
    <property type="component" value="Unassembled WGS sequence"/>
</dbReference>
<evidence type="ECO:0000313" key="12">
    <source>
        <dbReference type="Proteomes" id="UP000292039"/>
    </source>
</evidence>
<dbReference type="SUPFAM" id="SSF56935">
    <property type="entry name" value="Porins"/>
    <property type="match status" value="1"/>
</dbReference>
<keyword evidence="6" id="KW-0998">Cell outer membrane</keyword>
<gene>
    <name evidence="11" type="ORF">EV679_2172</name>
</gene>
<sequence>MHQRTRIALLLSVAMTAGLAHADEDDTRRLLNQIDRSVIERERSHLVDETPPGVDPTTQIVLDGTTYQVNNTLEDLEPAIYVSMNRRQWVRMEGFLRKYQQLFGHDPAVVLLAEGLLAREGRDYSTATRKLEAALQANPDHARARLELARVYFEDNQSREASRMFEQVSTSGIPDEIRPVIEGFQGALHERDAWHGSLSLGMGYNSNINQANGKTLVSEVCFPEFGCFPTSRTMPDPIRSASMVYDLTLSRRWQLAGHHNALVRGIGYGKFFRQHKEGSETDDAVHFDENTGILYAGYNYLSALDDVSITPLFEHNYGNRHSRYQALGLRAEWKRNITERAQIGINAQRKHINFKARESVYFDDYDENQFGLFGSYMLNASTAVYGGLNYTRQQKPQATASSKEYMANLGLYHMFDAGISVNATALYRSLRHDAEDAFLGGRRQDRQRILILNVGMPRFAFKGITPNLYLKRTLNNSSIDWAYEYQQTEVALKFEKSF</sequence>
<keyword evidence="5" id="KW-0472">Membrane</keyword>
<dbReference type="Pfam" id="PF24575">
    <property type="entry name" value="TPR_Slam"/>
    <property type="match status" value="1"/>
</dbReference>
<dbReference type="SUPFAM" id="SSF48452">
    <property type="entry name" value="TPR-like"/>
    <property type="match status" value="1"/>
</dbReference>
<reference evidence="11 12" key="1">
    <citation type="submission" date="2019-02" db="EMBL/GenBank/DDBJ databases">
        <title>Genomic Encyclopedia of Type Strains, Phase IV (KMG-IV): sequencing the most valuable type-strain genomes for metagenomic binning, comparative biology and taxonomic classification.</title>
        <authorList>
            <person name="Goeker M."/>
        </authorList>
    </citation>
    <scope>NUCLEOTIDE SEQUENCE [LARGE SCALE GENOMIC DNA]</scope>
    <source>
        <strain evidence="11 12">DSM 16618</strain>
    </source>
</reference>
<proteinExistence type="inferred from homology"/>
<comment type="similarity">
    <text evidence="7">Belongs to the Slam family.</text>
</comment>
<evidence type="ECO:0000256" key="8">
    <source>
        <dbReference type="SAM" id="SignalP"/>
    </source>
</evidence>
<accession>A0A4V2F0D1</accession>
<organism evidence="11 12">
    <name type="scientific">Kerstersia gyiorum</name>
    <dbReference type="NCBI Taxonomy" id="206506"/>
    <lineage>
        <taxon>Bacteria</taxon>
        <taxon>Pseudomonadati</taxon>
        <taxon>Pseudomonadota</taxon>
        <taxon>Betaproteobacteria</taxon>
        <taxon>Burkholderiales</taxon>
        <taxon>Alcaligenaceae</taxon>
        <taxon>Kerstersia</taxon>
    </lineage>
</organism>
<evidence type="ECO:0000256" key="3">
    <source>
        <dbReference type="ARBA" id="ARBA00022692"/>
    </source>
</evidence>
<evidence type="ECO:0000256" key="1">
    <source>
        <dbReference type="ARBA" id="ARBA00004571"/>
    </source>
</evidence>